<dbReference type="AlphaFoldDB" id="A0A915AHD0"/>
<dbReference type="InterPro" id="IPR046341">
    <property type="entry name" value="SET_dom_sf"/>
</dbReference>
<dbReference type="InterPro" id="IPR003616">
    <property type="entry name" value="Post-SET_dom"/>
</dbReference>
<dbReference type="InterPro" id="IPR001214">
    <property type="entry name" value="SET_dom"/>
</dbReference>
<keyword evidence="4" id="KW-0489">Methyltransferase</keyword>
<evidence type="ECO:0000259" key="9">
    <source>
        <dbReference type="PROSITE" id="PS50280"/>
    </source>
</evidence>
<dbReference type="GO" id="GO:0005694">
    <property type="term" value="C:chromosome"/>
    <property type="evidence" value="ECO:0007669"/>
    <property type="project" value="UniProtKB-SubCell"/>
</dbReference>
<evidence type="ECO:0000256" key="8">
    <source>
        <dbReference type="SAM" id="MobiDB-lite"/>
    </source>
</evidence>
<evidence type="ECO:0000256" key="5">
    <source>
        <dbReference type="ARBA" id="ARBA00022679"/>
    </source>
</evidence>
<feature type="region of interest" description="Disordered" evidence="8">
    <location>
        <begin position="709"/>
        <end position="759"/>
    </location>
</feature>
<evidence type="ECO:0000256" key="7">
    <source>
        <dbReference type="ARBA" id="ARBA00023242"/>
    </source>
</evidence>
<feature type="compositionally biased region" description="Basic residues" evidence="8">
    <location>
        <begin position="730"/>
        <end position="759"/>
    </location>
</feature>
<comment type="subcellular location">
    <subcellularLocation>
        <location evidence="2">Chromosome</location>
    </subcellularLocation>
    <subcellularLocation>
        <location evidence="1">Nucleus</location>
    </subcellularLocation>
</comment>
<evidence type="ECO:0000256" key="2">
    <source>
        <dbReference type="ARBA" id="ARBA00004286"/>
    </source>
</evidence>
<evidence type="ECO:0000256" key="3">
    <source>
        <dbReference type="ARBA" id="ARBA00022454"/>
    </source>
</evidence>
<keyword evidence="6" id="KW-0949">S-adenosyl-L-methionine</keyword>
<feature type="domain" description="SET" evidence="9">
    <location>
        <begin position="494"/>
        <end position="613"/>
    </location>
</feature>
<keyword evidence="5" id="KW-0808">Transferase</keyword>
<evidence type="ECO:0000313" key="11">
    <source>
        <dbReference type="Proteomes" id="UP000887569"/>
    </source>
</evidence>
<dbReference type="Gene3D" id="2.170.270.10">
    <property type="entry name" value="SET domain"/>
    <property type="match status" value="1"/>
</dbReference>
<accession>A0A915AHD0</accession>
<dbReference type="WBParaSite" id="PgR007_g033_t02">
    <property type="protein sequence ID" value="PgR007_g033_t02"/>
    <property type="gene ID" value="PgR007_g033"/>
</dbReference>
<sequence length="782" mass="88936">VSYRLEVSRSIARSLGHVTRRTSSSCLKGEVTYRFGRWRMDEDQEVKAVDPLLANDRRWQVRERSLEEECFVCALDDDGNVSMGGEQKNIKEELWKCSACKTKFHRTCFLSFCEGDFVPRMHILDAAGDPCIDMSKAKKWLCPQHECNFCNQELLRTRSQIGQFISCVSCVFAWHKSCVIIGSHHIDRHKDRYVLCPRHAEVNKSCARNTPYCVKCDRSSGKKLILRCSLCIRSYCECYFEGFTETDKVEKCLESTRGEFVCDTCQYHDYPRIGDYVLAASRGCLWPAKTLHADLLPTTLLNNAKLVERLREPGYVLVQWIEGLVVPNYDAISFRDMVAFPTSMKCPVWAKFKAHKNIQDAVRAIYDSNEIVTGVDRPLPDEVKHMKAPHYRRIQVNINGRLAKSAADGLGQCNCGVVSGNRCSPTHGCLNRSTHVECPKNCDELFAGAHRQMSSRNSRTRETAKVRLFSAEKQQTGVCVNNFLRNHKRSDDDEWMEERRTTNKGFGVFAKKYIPAGQELTEYVGRVMPRDEYFEQLNFIGTFNNLEMSYFGMQITNEFYVDARNCGNMSRSVNHSCEPNCKVNAVTVDGVYRLKVSALKDIAAGDELTYDYGTELWSGMVGMRCRCGTAGCRGVIGKLVNGANRKEYQMNGKVKQQKCISTLAAQGVHQRRAVKRMTPTSIIQLPKVHREAQALPPKNDAENEFVGKKRQDSAGNARQPLSPSSINQRRSSRLVKVRPKNKKKPQNVKKSTSARRVVHKTISAEEGFENAIRRHRGHLVMR</sequence>
<feature type="compositionally biased region" description="Polar residues" evidence="8">
    <location>
        <begin position="713"/>
        <end position="729"/>
    </location>
</feature>
<dbReference type="SMART" id="SM00317">
    <property type="entry name" value="SET"/>
    <property type="match status" value="1"/>
</dbReference>
<name>A0A915AHD0_PARUN</name>
<keyword evidence="11" id="KW-1185">Reference proteome</keyword>
<evidence type="ECO:0000313" key="12">
    <source>
        <dbReference type="WBParaSite" id="PgR007_g033_t02"/>
    </source>
</evidence>
<dbReference type="InterPro" id="IPR050777">
    <property type="entry name" value="SET2_Histone-Lys_MeTrsfase"/>
</dbReference>
<dbReference type="GO" id="GO:0008168">
    <property type="term" value="F:methyltransferase activity"/>
    <property type="evidence" value="ECO:0007669"/>
    <property type="project" value="UniProtKB-KW"/>
</dbReference>
<keyword evidence="7" id="KW-0539">Nucleus</keyword>
<dbReference type="PROSITE" id="PS50868">
    <property type="entry name" value="POST_SET"/>
    <property type="match status" value="1"/>
</dbReference>
<evidence type="ECO:0000256" key="6">
    <source>
        <dbReference type="ARBA" id="ARBA00022691"/>
    </source>
</evidence>
<organism evidence="11 12">
    <name type="scientific">Parascaris univalens</name>
    <name type="common">Nematode worm</name>
    <dbReference type="NCBI Taxonomy" id="6257"/>
    <lineage>
        <taxon>Eukaryota</taxon>
        <taxon>Metazoa</taxon>
        <taxon>Ecdysozoa</taxon>
        <taxon>Nematoda</taxon>
        <taxon>Chromadorea</taxon>
        <taxon>Rhabditida</taxon>
        <taxon>Spirurina</taxon>
        <taxon>Ascaridomorpha</taxon>
        <taxon>Ascaridoidea</taxon>
        <taxon>Ascarididae</taxon>
        <taxon>Parascaris</taxon>
    </lineage>
</organism>
<reference evidence="12" key="1">
    <citation type="submission" date="2022-11" db="UniProtKB">
        <authorList>
            <consortium name="WormBaseParasite"/>
        </authorList>
    </citation>
    <scope>IDENTIFICATION</scope>
</reference>
<evidence type="ECO:0000259" key="10">
    <source>
        <dbReference type="PROSITE" id="PS50868"/>
    </source>
</evidence>
<keyword evidence="3" id="KW-0158">Chromosome</keyword>
<dbReference type="PANTHER" id="PTHR22884">
    <property type="entry name" value="SET DOMAIN PROTEINS"/>
    <property type="match status" value="1"/>
</dbReference>
<dbReference type="Proteomes" id="UP000887569">
    <property type="component" value="Unplaced"/>
</dbReference>
<evidence type="ECO:0000256" key="4">
    <source>
        <dbReference type="ARBA" id="ARBA00022603"/>
    </source>
</evidence>
<dbReference type="SUPFAM" id="SSF82199">
    <property type="entry name" value="SET domain"/>
    <property type="match status" value="1"/>
</dbReference>
<dbReference type="GO" id="GO:0005634">
    <property type="term" value="C:nucleus"/>
    <property type="evidence" value="ECO:0007669"/>
    <property type="project" value="UniProtKB-SubCell"/>
</dbReference>
<protein>
    <submittedName>
        <fullName evidence="12">Histone-lysine N-methyltransferase</fullName>
    </submittedName>
</protein>
<dbReference type="GO" id="GO:0032259">
    <property type="term" value="P:methylation"/>
    <property type="evidence" value="ECO:0007669"/>
    <property type="project" value="UniProtKB-KW"/>
</dbReference>
<proteinExistence type="predicted"/>
<dbReference type="Pfam" id="PF00856">
    <property type="entry name" value="SET"/>
    <property type="match status" value="1"/>
</dbReference>
<evidence type="ECO:0000256" key="1">
    <source>
        <dbReference type="ARBA" id="ARBA00004123"/>
    </source>
</evidence>
<feature type="domain" description="Post-SET" evidence="10">
    <location>
        <begin position="621"/>
        <end position="637"/>
    </location>
</feature>
<dbReference type="PROSITE" id="PS50280">
    <property type="entry name" value="SET"/>
    <property type="match status" value="1"/>
</dbReference>